<name>A0AAV5A3X6_9AGAM</name>
<dbReference type="SUPFAM" id="SSF52743">
    <property type="entry name" value="Subtilisin-like"/>
    <property type="match status" value="1"/>
</dbReference>
<dbReference type="PANTHER" id="PTHR14218">
    <property type="entry name" value="PROTEASE S8 TRIPEPTIDYL PEPTIDASE I CLN2"/>
    <property type="match status" value="1"/>
</dbReference>
<feature type="binding site" evidence="15">
    <location>
        <position position="609"/>
    </location>
    <ligand>
        <name>Ca(2+)</name>
        <dbReference type="ChEBI" id="CHEBI:29108"/>
    </ligand>
</feature>
<dbReference type="FunFam" id="3.40.50.200:FF:000015">
    <property type="entry name" value="Tripeptidyl peptidase A"/>
    <property type="match status" value="1"/>
</dbReference>
<dbReference type="PROSITE" id="PS51695">
    <property type="entry name" value="SEDOLISIN"/>
    <property type="match status" value="1"/>
</dbReference>
<comment type="subcellular location">
    <subcellularLocation>
        <location evidence="3">Secreted</location>
        <location evidence="3">Extracellular space</location>
    </subcellularLocation>
</comment>
<evidence type="ECO:0000256" key="8">
    <source>
        <dbReference type="ARBA" id="ARBA00022729"/>
    </source>
</evidence>
<feature type="active site" description="Charge relay system" evidence="15">
    <location>
        <position position="318"/>
    </location>
</feature>
<proteinExistence type="predicted"/>
<keyword evidence="19" id="KW-1185">Reference proteome</keyword>
<keyword evidence="12" id="KW-0843">Virulence</keyword>
<evidence type="ECO:0000313" key="18">
    <source>
        <dbReference type="EMBL" id="GJJ08142.1"/>
    </source>
</evidence>
<dbReference type="InterPro" id="IPR015366">
    <property type="entry name" value="S53_propep"/>
</dbReference>
<dbReference type="CDD" id="cd11377">
    <property type="entry name" value="Pro-peptidase_S53"/>
    <property type="match status" value="1"/>
</dbReference>
<protein>
    <recommendedName>
        <fullName evidence="4">tripeptidyl-peptidase II</fullName>
        <ecNumber evidence="4">3.4.14.10</ecNumber>
    </recommendedName>
</protein>
<keyword evidence="5" id="KW-0964">Secreted</keyword>
<evidence type="ECO:0000256" key="3">
    <source>
        <dbReference type="ARBA" id="ARBA00004239"/>
    </source>
</evidence>
<dbReference type="GO" id="GO:0006508">
    <property type="term" value="P:proteolysis"/>
    <property type="evidence" value="ECO:0007669"/>
    <property type="project" value="UniProtKB-KW"/>
</dbReference>
<dbReference type="Gene3D" id="3.40.50.200">
    <property type="entry name" value="Peptidase S8/S53 domain"/>
    <property type="match status" value="1"/>
</dbReference>
<dbReference type="Pfam" id="PF09286">
    <property type="entry name" value="Pro-kuma_activ"/>
    <property type="match status" value="1"/>
</dbReference>
<keyword evidence="11 15" id="KW-0106">Calcium</keyword>
<keyword evidence="13" id="KW-0865">Zymogen</keyword>
<comment type="catalytic activity">
    <reaction evidence="1">
        <text>Release of an N-terminal tripeptide from a polypeptide.</text>
        <dbReference type="EC" id="3.4.14.10"/>
    </reaction>
</comment>
<dbReference type="SMART" id="SM00944">
    <property type="entry name" value="Pro-kuma_activ"/>
    <property type="match status" value="1"/>
</dbReference>
<sequence length="651" mass="70371">MRVLSLVPVFLAFGVKSTLSATLDFQRRSVVHEKRVINPVSWKVHKELDKGTTLPFRIGLKQNNIANLEDYLMEVSHPDSPNYGQHWTPEKVIETFKPSFETVDTVTKWLKEAGISVERIKLAKSQGWVEMKLTIEEAEELLDAKYFMYEHVNGHKHIGCESYSLPAHVQPHIDIILPTVHFDVPKQHLTNPDSNLQRRSVTKGAGLSAHLATAGQLARGSSNASSLANCDTEITPACIRALYKFDDPLLLSTKKNSFAIVEYTPNAFVQSDLDMFFRNFSPSLVGTSPTLVSIDGAKKGVDQMQEQGFKFNGESNLDLEHAMTLIAPQKVTLYQVGDTVEGASFNNMLDAIDASFCTFEGGDSPIFDGIYPDTLPGGFTGPESCGIIKPANVISTSYGFTEVMATPEYEIRQCNEYGKLGLMGVTFLYSSGDTGVGGLDEVCIDPVTGLELSNGTKFDPGFPATCPFVTVVGATQVNPGSTIHDPESACDTVIFSGGGFSNVFGLPSYQESAVTSFLKKHPPPYTAEQFNNSGKVRGYPDVSSNGSKHVVAVDGEFVLVFGTSLAAPVFASMITAINDARLTIGKKPVGFINPAASLYSSLFSFALNDITSGNNPGCGTSGFNATTGWDPVTGLGTPNFETLKALWLVLP</sequence>
<dbReference type="InterPro" id="IPR036852">
    <property type="entry name" value="Peptidase_S8/S53_dom_sf"/>
</dbReference>
<dbReference type="GO" id="GO:0004252">
    <property type="term" value="F:serine-type endopeptidase activity"/>
    <property type="evidence" value="ECO:0007669"/>
    <property type="project" value="UniProtKB-UniRule"/>
</dbReference>
<evidence type="ECO:0000256" key="1">
    <source>
        <dbReference type="ARBA" id="ARBA00001910"/>
    </source>
</evidence>
<evidence type="ECO:0000256" key="4">
    <source>
        <dbReference type="ARBA" id="ARBA00012462"/>
    </source>
</evidence>
<dbReference type="PANTHER" id="PTHR14218:SF19">
    <property type="entry name" value="SERINE PROTEASE AORO, PUTATIVE (AFU_ORTHOLOGUE AFUA_6G10250)-RELATED"/>
    <property type="match status" value="1"/>
</dbReference>
<evidence type="ECO:0000256" key="12">
    <source>
        <dbReference type="ARBA" id="ARBA00023026"/>
    </source>
</evidence>
<dbReference type="InterPro" id="IPR050819">
    <property type="entry name" value="Tripeptidyl-peptidase_I"/>
</dbReference>
<dbReference type="AlphaFoldDB" id="A0AAV5A3X6"/>
<evidence type="ECO:0000259" key="17">
    <source>
        <dbReference type="PROSITE" id="PS51695"/>
    </source>
</evidence>
<evidence type="ECO:0000256" key="14">
    <source>
        <dbReference type="ARBA" id="ARBA00023180"/>
    </source>
</evidence>
<evidence type="ECO:0000256" key="5">
    <source>
        <dbReference type="ARBA" id="ARBA00022525"/>
    </source>
</evidence>
<dbReference type="Proteomes" id="UP001050691">
    <property type="component" value="Unassembled WGS sequence"/>
</dbReference>
<evidence type="ECO:0000256" key="11">
    <source>
        <dbReference type="ARBA" id="ARBA00022837"/>
    </source>
</evidence>
<evidence type="ECO:0000256" key="13">
    <source>
        <dbReference type="ARBA" id="ARBA00023145"/>
    </source>
</evidence>
<dbReference type="CDD" id="cd04056">
    <property type="entry name" value="Peptidases_S53"/>
    <property type="match status" value="1"/>
</dbReference>
<keyword evidence="8 16" id="KW-0732">Signal</keyword>
<keyword evidence="7 15" id="KW-0479">Metal-binding</keyword>
<comment type="caution">
    <text evidence="18">The sequence shown here is derived from an EMBL/GenBank/DDBJ whole genome shotgun (WGS) entry which is preliminary data.</text>
</comment>
<dbReference type="GO" id="GO:0005576">
    <property type="term" value="C:extracellular region"/>
    <property type="evidence" value="ECO:0007669"/>
    <property type="project" value="UniProtKB-SubCell"/>
</dbReference>
<dbReference type="GO" id="GO:0046872">
    <property type="term" value="F:metal ion binding"/>
    <property type="evidence" value="ECO:0007669"/>
    <property type="project" value="UniProtKB-UniRule"/>
</dbReference>
<feature type="binding site" evidence="15">
    <location>
        <position position="630"/>
    </location>
    <ligand>
        <name>Ca(2+)</name>
        <dbReference type="ChEBI" id="CHEBI:29108"/>
    </ligand>
</feature>
<gene>
    <name evidence="18" type="ORF">Clacol_002350</name>
</gene>
<evidence type="ECO:0000256" key="16">
    <source>
        <dbReference type="SAM" id="SignalP"/>
    </source>
</evidence>
<dbReference type="SUPFAM" id="SSF54897">
    <property type="entry name" value="Protease propeptides/inhibitors"/>
    <property type="match status" value="1"/>
</dbReference>
<dbReference type="EMBL" id="BPWL01000003">
    <property type="protein sequence ID" value="GJJ08142.1"/>
    <property type="molecule type" value="Genomic_DNA"/>
</dbReference>
<evidence type="ECO:0000256" key="9">
    <source>
        <dbReference type="ARBA" id="ARBA00022801"/>
    </source>
</evidence>
<keyword evidence="14" id="KW-0325">Glycoprotein</keyword>
<keyword evidence="10 15" id="KW-0720">Serine protease</keyword>
<feature type="domain" description="Peptidase S53" evidence="17">
    <location>
        <begin position="233"/>
        <end position="650"/>
    </location>
</feature>
<accession>A0AAV5A3X6</accession>
<dbReference type="EC" id="3.4.14.10" evidence="4"/>
<comment type="cofactor">
    <cofactor evidence="15">
        <name>Ca(2+)</name>
        <dbReference type="ChEBI" id="CHEBI:29108"/>
    </cofactor>
    <text evidence="15">Binds 1 Ca(2+) ion per subunit.</text>
</comment>
<feature type="signal peptide" evidence="16">
    <location>
        <begin position="1"/>
        <end position="20"/>
    </location>
</feature>
<evidence type="ECO:0000256" key="15">
    <source>
        <dbReference type="PROSITE-ProRule" id="PRU01032"/>
    </source>
</evidence>
<reference evidence="18" key="1">
    <citation type="submission" date="2021-10" db="EMBL/GenBank/DDBJ databases">
        <title>De novo Genome Assembly of Clathrus columnatus (Basidiomycota, Fungi) Using Illumina and Nanopore Sequence Data.</title>
        <authorList>
            <person name="Ogiso-Tanaka E."/>
            <person name="Itagaki H."/>
            <person name="Hosoya T."/>
            <person name="Hosaka K."/>
        </authorList>
    </citation>
    <scope>NUCLEOTIDE SEQUENCE</scope>
    <source>
        <strain evidence="18">MO-923</strain>
    </source>
</reference>
<evidence type="ECO:0000256" key="6">
    <source>
        <dbReference type="ARBA" id="ARBA00022670"/>
    </source>
</evidence>
<comment type="function">
    <text evidence="2">Secreted tripeptidyl-peptidase which degrades proteins at acidic pHs and is involved in virulence.</text>
</comment>
<dbReference type="GO" id="GO:0008240">
    <property type="term" value="F:tripeptidyl-peptidase activity"/>
    <property type="evidence" value="ECO:0007669"/>
    <property type="project" value="UniProtKB-EC"/>
</dbReference>
<dbReference type="InterPro" id="IPR030400">
    <property type="entry name" value="Sedolisin_dom"/>
</dbReference>
<keyword evidence="6 15" id="KW-0645">Protease</keyword>
<feature type="binding site" evidence="15">
    <location>
        <position position="610"/>
    </location>
    <ligand>
        <name>Ca(2+)</name>
        <dbReference type="ChEBI" id="CHEBI:29108"/>
    </ligand>
</feature>
<feature type="binding site" evidence="15">
    <location>
        <position position="628"/>
    </location>
    <ligand>
        <name>Ca(2+)</name>
        <dbReference type="ChEBI" id="CHEBI:29108"/>
    </ligand>
</feature>
<feature type="chain" id="PRO_5043820138" description="tripeptidyl-peptidase II" evidence="16">
    <location>
        <begin position="21"/>
        <end position="651"/>
    </location>
</feature>
<feature type="active site" description="Charge relay system" evidence="15">
    <location>
        <position position="564"/>
    </location>
</feature>
<feature type="active site" description="Charge relay system" evidence="15">
    <location>
        <position position="314"/>
    </location>
</feature>
<evidence type="ECO:0000256" key="10">
    <source>
        <dbReference type="ARBA" id="ARBA00022825"/>
    </source>
</evidence>
<organism evidence="18 19">
    <name type="scientific">Clathrus columnatus</name>
    <dbReference type="NCBI Taxonomy" id="1419009"/>
    <lineage>
        <taxon>Eukaryota</taxon>
        <taxon>Fungi</taxon>
        <taxon>Dikarya</taxon>
        <taxon>Basidiomycota</taxon>
        <taxon>Agaricomycotina</taxon>
        <taxon>Agaricomycetes</taxon>
        <taxon>Phallomycetidae</taxon>
        <taxon>Phallales</taxon>
        <taxon>Clathraceae</taxon>
        <taxon>Clathrus</taxon>
    </lineage>
</organism>
<keyword evidence="9 15" id="KW-0378">Hydrolase</keyword>
<evidence type="ECO:0000256" key="2">
    <source>
        <dbReference type="ARBA" id="ARBA00002451"/>
    </source>
</evidence>
<evidence type="ECO:0000256" key="7">
    <source>
        <dbReference type="ARBA" id="ARBA00022723"/>
    </source>
</evidence>
<evidence type="ECO:0000313" key="19">
    <source>
        <dbReference type="Proteomes" id="UP001050691"/>
    </source>
</evidence>